<feature type="transmembrane region" description="Helical" evidence="8">
    <location>
        <begin position="200"/>
        <end position="220"/>
    </location>
</feature>
<feature type="transmembrane region" description="Helical" evidence="8">
    <location>
        <begin position="20"/>
        <end position="41"/>
    </location>
</feature>
<feature type="transmembrane region" description="Helical" evidence="8">
    <location>
        <begin position="136"/>
        <end position="153"/>
    </location>
</feature>
<feature type="transmembrane region" description="Helical" evidence="8">
    <location>
        <begin position="232"/>
        <end position="255"/>
    </location>
</feature>
<feature type="transmembrane region" description="Helical" evidence="8">
    <location>
        <begin position="343"/>
        <end position="363"/>
    </location>
</feature>
<evidence type="ECO:0000256" key="8">
    <source>
        <dbReference type="SAM" id="Phobius"/>
    </source>
</evidence>
<evidence type="ECO:0000256" key="7">
    <source>
        <dbReference type="ARBA" id="ARBA00023136"/>
    </source>
</evidence>
<evidence type="ECO:0000256" key="5">
    <source>
        <dbReference type="ARBA" id="ARBA00022692"/>
    </source>
</evidence>
<dbReference type="PANTHER" id="PTHR35334">
    <property type="entry name" value="SERINE TRANSPORTER"/>
    <property type="match status" value="1"/>
</dbReference>
<evidence type="ECO:0000313" key="9">
    <source>
        <dbReference type="EMBL" id="AHF23329.1"/>
    </source>
</evidence>
<feature type="transmembrane region" description="Helical" evidence="8">
    <location>
        <begin position="319"/>
        <end position="337"/>
    </location>
</feature>
<dbReference type="InterPro" id="IPR018227">
    <property type="entry name" value="Amino_acid_transport_2"/>
</dbReference>
<keyword evidence="6 8" id="KW-1133">Transmembrane helix</keyword>
<feature type="transmembrane region" description="Helical" evidence="8">
    <location>
        <begin position="160"/>
        <end position="180"/>
    </location>
</feature>
<evidence type="ECO:0000256" key="1">
    <source>
        <dbReference type="ARBA" id="ARBA00004429"/>
    </source>
</evidence>
<keyword evidence="9" id="KW-0614">Plasmid</keyword>
<comment type="subcellular location">
    <subcellularLocation>
        <location evidence="1">Cell inner membrane</location>
        <topology evidence="1">Multi-pass membrane protein</topology>
    </subcellularLocation>
</comment>
<dbReference type="PANTHER" id="PTHR35334:SF2">
    <property type="entry name" value="SERINE TRANSPORTER SDAC"/>
    <property type="match status" value="1"/>
</dbReference>
<accession>A0A140WYV3</accession>
<dbReference type="GO" id="GO:0005886">
    <property type="term" value="C:plasma membrane"/>
    <property type="evidence" value="ECO:0007669"/>
    <property type="project" value="UniProtKB-SubCell"/>
</dbReference>
<keyword evidence="7 8" id="KW-0472">Membrane</keyword>
<dbReference type="AlphaFoldDB" id="A0A140WYV3"/>
<evidence type="ECO:0000256" key="4">
    <source>
        <dbReference type="ARBA" id="ARBA00022519"/>
    </source>
</evidence>
<evidence type="ECO:0000256" key="2">
    <source>
        <dbReference type="ARBA" id="ARBA00022448"/>
    </source>
</evidence>
<feature type="transmembrane region" description="Helical" evidence="8">
    <location>
        <begin position="282"/>
        <end position="307"/>
    </location>
</feature>
<name>A0A140WYV3_ECOLX</name>
<keyword evidence="3" id="KW-1003">Cell membrane</keyword>
<keyword evidence="2" id="KW-0813">Transport</keyword>
<dbReference type="GO" id="GO:0003333">
    <property type="term" value="P:amino acid transmembrane transport"/>
    <property type="evidence" value="ECO:0007669"/>
    <property type="project" value="InterPro"/>
</dbReference>
<feature type="transmembrane region" description="Helical" evidence="8">
    <location>
        <begin position="53"/>
        <end position="77"/>
    </location>
</feature>
<reference evidence="9" key="1">
    <citation type="journal article" date="2014" name="J Glob Antimicrob Resist">
        <title>Plasmid-mediated multidrug resistance and virulence in an avian pathogenic Escherichia coli strain isolated in China.</title>
        <authorList>
            <person name="Wang X."/>
            <person name="Hao H."/>
            <person name="Xu Z."/>
            <person name="Zheng H."/>
            <person name="Liu C."/>
            <person name="Wei L."/>
            <person name="Zhang R."/>
            <person name="Bi D."/>
            <person name="Chen H."/>
            <person name="Tan C."/>
        </authorList>
    </citation>
    <scope>NUCLEOTIDE SEQUENCE</scope>
    <source>
        <strain evidence="9">ACN001</strain>
        <plasmid evidence="9">pACN001-C</plasmid>
    </source>
</reference>
<organism evidence="9">
    <name type="scientific">Escherichia coli ACN001</name>
    <dbReference type="NCBI Taxonomy" id="1311757"/>
    <lineage>
        <taxon>Bacteria</taxon>
        <taxon>Pseudomonadati</taxon>
        <taxon>Pseudomonadota</taxon>
        <taxon>Gammaproteobacteria</taxon>
        <taxon>Enterobacterales</taxon>
        <taxon>Enterobacteriaceae</taxon>
        <taxon>Escherichia</taxon>
    </lineage>
</organism>
<feature type="transmembrane region" description="Helical" evidence="8">
    <location>
        <begin position="97"/>
        <end position="130"/>
    </location>
</feature>
<keyword evidence="5 8" id="KW-0812">Transmembrane</keyword>
<evidence type="ECO:0000256" key="3">
    <source>
        <dbReference type="ARBA" id="ARBA00022475"/>
    </source>
</evidence>
<proteinExistence type="predicted"/>
<dbReference type="EMBL" id="KC853436">
    <property type="protein sequence ID" value="AHF23329.1"/>
    <property type="molecule type" value="Genomic_DNA"/>
</dbReference>
<keyword evidence="4" id="KW-0997">Cell inner membrane</keyword>
<gene>
    <name evidence="9" type="ORF">J444_pC3</name>
</gene>
<sequence>MFTYFLWNIMLQMKGSKMKINSIQWPVTFFATSFGAGIFFLPQTVGPKVIGTHGTITILILSSLASLLGQFTFYRFILITDKKEYVSSAILFIGKKAANAISIAFLLSMLLIAIINITTMINIICFSLSLNGSERIFVSLIISATLGSSFIFFNSKIEHLASGIAFPSLLIVLFLSIYFYSHPAHPHSTEIQNISTSNLLTLFPVVLFSFNFSPCIQRFAQNKKDTAGDLRFFMFGILLILIFISFIVFSLSNIFSPSDIKNMREINSDALSYSANVTKNSFVAYISILTMILITSGAYTGTLTGVVDTIVSLGFKNKTLIVFVVSVITFIAGEANFEIIKVIAALSTPIIAITVFIIPSAFFLKTNCNSIFRKIMMTLNLLIGIGICFLAIIL</sequence>
<evidence type="ECO:0000256" key="6">
    <source>
        <dbReference type="ARBA" id="ARBA00022989"/>
    </source>
</evidence>
<geneLocation type="plasmid" evidence="9">
    <name>pACN001-C</name>
</geneLocation>
<protein>
    <submittedName>
        <fullName evidence="9">Uncharacterized protein</fullName>
    </submittedName>
</protein>
<feature type="transmembrane region" description="Helical" evidence="8">
    <location>
        <begin position="375"/>
        <end position="393"/>
    </location>
</feature>